<dbReference type="Proteomes" id="UP000184231">
    <property type="component" value="Unassembled WGS sequence"/>
</dbReference>
<dbReference type="RefSeq" id="WP_072765901.1">
    <property type="nucleotide sequence ID" value="NZ_FQYX01000044.1"/>
</dbReference>
<name>A0A1M6ML94_9FLAO</name>
<evidence type="ECO:0000313" key="1">
    <source>
        <dbReference type="EMBL" id="SHJ84237.1"/>
    </source>
</evidence>
<proteinExistence type="predicted"/>
<accession>A0A1M6ML94</accession>
<keyword evidence="2" id="KW-1185">Reference proteome</keyword>
<dbReference type="EMBL" id="FQYX01000044">
    <property type="protein sequence ID" value="SHJ84237.1"/>
    <property type="molecule type" value="Genomic_DNA"/>
</dbReference>
<sequence length="146" mass="16979">MKEVDPTTTHNNGSGNNVLIFDSMVGHAAYSKKYFETISKVDWNVLMLKRFSEVHDVLMNTDIQAAVLFIYDKKGLYQLLPFLNRDIHLILCTDKSEVWWLQYNLSNVEILLIDMPKDELYEKIETILFGWLEPHRLEAAKATASR</sequence>
<reference evidence="1 2" key="1">
    <citation type="submission" date="2016-11" db="EMBL/GenBank/DDBJ databases">
        <authorList>
            <person name="Jaros S."/>
            <person name="Januszkiewicz K."/>
            <person name="Wedrychowicz H."/>
        </authorList>
    </citation>
    <scope>NUCLEOTIDE SEQUENCE [LARGE SCALE GENOMIC DNA]</scope>
    <source>
        <strain evidence="1 2">CGMCC 1.8863</strain>
    </source>
</reference>
<protein>
    <submittedName>
        <fullName evidence="1">Uncharacterized protein</fullName>
    </submittedName>
</protein>
<organism evidence="1 2">
    <name type="scientific">Arenibacter nanhaiticus</name>
    <dbReference type="NCBI Taxonomy" id="558155"/>
    <lineage>
        <taxon>Bacteria</taxon>
        <taxon>Pseudomonadati</taxon>
        <taxon>Bacteroidota</taxon>
        <taxon>Flavobacteriia</taxon>
        <taxon>Flavobacteriales</taxon>
        <taxon>Flavobacteriaceae</taxon>
        <taxon>Arenibacter</taxon>
    </lineage>
</organism>
<gene>
    <name evidence="1" type="ORF">SAMN04487911_1442</name>
</gene>
<dbReference type="AlphaFoldDB" id="A0A1M6ML94"/>
<evidence type="ECO:0000313" key="2">
    <source>
        <dbReference type="Proteomes" id="UP000184231"/>
    </source>
</evidence>